<keyword evidence="3" id="KW-1185">Reference proteome</keyword>
<feature type="transmembrane region" description="Helical" evidence="1">
    <location>
        <begin position="20"/>
        <end position="41"/>
    </location>
</feature>
<dbReference type="AlphaFoldDB" id="A0A5B9DGL0"/>
<organism evidence="2 3">
    <name type="scientific">Promethearchaeum syntrophicum</name>
    <dbReference type="NCBI Taxonomy" id="2594042"/>
    <lineage>
        <taxon>Archaea</taxon>
        <taxon>Promethearchaeati</taxon>
        <taxon>Promethearchaeota</taxon>
        <taxon>Promethearchaeia</taxon>
        <taxon>Promethearchaeales</taxon>
        <taxon>Promethearchaeaceae</taxon>
        <taxon>Promethearchaeum</taxon>
    </lineage>
</organism>
<reference evidence="2 3" key="2">
    <citation type="journal article" date="2024" name="Int. J. Syst. Evol. Microbiol.">
        <title>Promethearchaeum syntrophicum gen. nov., sp. nov., an anaerobic, obligately syntrophic archaeon, the first isolate of the lineage 'Asgard' archaea, and proposal of the new archaeal phylum Promethearchaeota phyl. nov. and kingdom Promethearchaeati regn. nov.</title>
        <authorList>
            <person name="Imachi H."/>
            <person name="Nobu M.K."/>
            <person name="Kato S."/>
            <person name="Takaki Y."/>
            <person name="Miyazaki M."/>
            <person name="Miyata M."/>
            <person name="Ogawara M."/>
            <person name="Saito Y."/>
            <person name="Sakai S."/>
            <person name="Tahara Y.O."/>
            <person name="Takano Y."/>
            <person name="Tasumi E."/>
            <person name="Uematsu K."/>
            <person name="Yoshimura T."/>
            <person name="Itoh T."/>
            <person name="Ohkuma M."/>
            <person name="Takai K."/>
        </authorList>
    </citation>
    <scope>NUCLEOTIDE SEQUENCE [LARGE SCALE GENOMIC DNA]</scope>
    <source>
        <strain evidence="2 3">MK-D1</strain>
    </source>
</reference>
<feature type="transmembrane region" description="Helical" evidence="1">
    <location>
        <begin position="96"/>
        <end position="119"/>
    </location>
</feature>
<evidence type="ECO:0008006" key="4">
    <source>
        <dbReference type="Google" id="ProtNLM"/>
    </source>
</evidence>
<dbReference type="KEGG" id="psyt:DSAG12_03704"/>
<dbReference type="GeneID" id="41331672"/>
<dbReference type="RefSeq" id="WP_147664747.1">
    <property type="nucleotide sequence ID" value="NZ_CP042905.2"/>
</dbReference>
<feature type="transmembrane region" description="Helical" evidence="1">
    <location>
        <begin position="61"/>
        <end position="84"/>
    </location>
</feature>
<reference evidence="2 3" key="1">
    <citation type="journal article" date="2020" name="Nature">
        <title>Isolation of an archaeon at the prokaryote-eukaryote interface.</title>
        <authorList>
            <person name="Imachi H."/>
            <person name="Nobu M.K."/>
            <person name="Nakahara N."/>
            <person name="Morono Y."/>
            <person name="Ogawara M."/>
            <person name="Takaki Y."/>
            <person name="Takano Y."/>
            <person name="Uematsu K."/>
            <person name="Ikuta T."/>
            <person name="Ito M."/>
            <person name="Matsui Y."/>
            <person name="Miyazaki M."/>
            <person name="Murata K."/>
            <person name="Saito Y."/>
            <person name="Sakai S."/>
            <person name="Song C."/>
            <person name="Tasumi E."/>
            <person name="Yamanaka Y."/>
            <person name="Yamaguchi T."/>
            <person name="Kamagata Y."/>
            <person name="Tamaki H."/>
            <person name="Takai K."/>
        </authorList>
    </citation>
    <scope>NUCLEOTIDE SEQUENCE [LARGE SCALE GENOMIC DNA]</scope>
    <source>
        <strain evidence="2 3">MK-D1</strain>
    </source>
</reference>
<feature type="transmembrane region" description="Helical" evidence="1">
    <location>
        <begin position="125"/>
        <end position="149"/>
    </location>
</feature>
<keyword evidence="1" id="KW-0812">Transmembrane</keyword>
<proteinExistence type="predicted"/>
<evidence type="ECO:0000313" key="3">
    <source>
        <dbReference type="Proteomes" id="UP000321408"/>
    </source>
</evidence>
<sequence>MGLIDQFFTGLFKIIPAEYFALASGIIGTCTFILSFILYSLGEPISVFTHYISNLGVGPHGSGIVFGIGIGITIALMIPFVYALKLWLWSESKLTNTIFVGSFIFTLISFISFMIVLFYDMEAAALIHDISAAIFFFSTVSMTLLLTIVMELEGKISTFQWICTTNLLVISIIFFPWYFRTIFYMYPLLELTLDDWVIMMGSMDPKLDGVRYFEWLGVIFTIIWVIQTGFHYRRNSGHIYHEEIIKIPFLNRYRHKDQNNPT</sequence>
<evidence type="ECO:0000256" key="1">
    <source>
        <dbReference type="SAM" id="Phobius"/>
    </source>
</evidence>
<protein>
    <recommendedName>
        <fullName evidence="4">DUF998 domain-containing protein</fullName>
    </recommendedName>
</protein>
<feature type="transmembrane region" description="Helical" evidence="1">
    <location>
        <begin position="161"/>
        <end position="179"/>
    </location>
</feature>
<dbReference type="EMBL" id="CP042905">
    <property type="protein sequence ID" value="QEE17866.1"/>
    <property type="molecule type" value="Genomic_DNA"/>
</dbReference>
<keyword evidence="1" id="KW-1133">Transmembrane helix</keyword>
<dbReference type="Proteomes" id="UP000321408">
    <property type="component" value="Chromosome"/>
</dbReference>
<keyword evidence="1" id="KW-0472">Membrane</keyword>
<gene>
    <name evidence="2" type="ORF">DSAG12_03704</name>
</gene>
<name>A0A5B9DGL0_9ARCH</name>
<feature type="transmembrane region" description="Helical" evidence="1">
    <location>
        <begin position="212"/>
        <end position="232"/>
    </location>
</feature>
<evidence type="ECO:0000313" key="2">
    <source>
        <dbReference type="EMBL" id="QEE17866.1"/>
    </source>
</evidence>
<accession>A0A5B9DGL0</accession>